<organism evidence="15 16">
    <name type="scientific">Nasonia vitripennis</name>
    <name type="common">Parasitic wasp</name>
    <dbReference type="NCBI Taxonomy" id="7425"/>
    <lineage>
        <taxon>Eukaryota</taxon>
        <taxon>Metazoa</taxon>
        <taxon>Ecdysozoa</taxon>
        <taxon>Arthropoda</taxon>
        <taxon>Hexapoda</taxon>
        <taxon>Insecta</taxon>
        <taxon>Pterygota</taxon>
        <taxon>Neoptera</taxon>
        <taxon>Endopterygota</taxon>
        <taxon>Hymenoptera</taxon>
        <taxon>Apocrita</taxon>
        <taxon>Proctotrupomorpha</taxon>
        <taxon>Chalcidoidea</taxon>
        <taxon>Pteromalidae</taxon>
        <taxon>Pteromalinae</taxon>
        <taxon>Nasonia</taxon>
    </lineage>
</organism>
<comment type="similarity">
    <text evidence="2 14">Belongs to the class-I aminoacyl-tRNA synthetase family.</text>
</comment>
<dbReference type="Proteomes" id="UP000002358">
    <property type="component" value="Chromosome 4"/>
</dbReference>
<evidence type="ECO:0000313" key="15">
    <source>
        <dbReference type="EnsemblMetazoa" id="XP_001600112"/>
    </source>
</evidence>
<evidence type="ECO:0000256" key="10">
    <source>
        <dbReference type="ARBA" id="ARBA00049929"/>
    </source>
</evidence>
<evidence type="ECO:0000256" key="4">
    <source>
        <dbReference type="ARBA" id="ARBA00022598"/>
    </source>
</evidence>
<keyword evidence="4 14" id="KW-0436">Ligase</keyword>
<evidence type="ECO:0000256" key="11">
    <source>
        <dbReference type="ARBA" id="ARBA00059972"/>
    </source>
</evidence>
<dbReference type="KEGG" id="nvi:100115373"/>
<evidence type="ECO:0000256" key="12">
    <source>
        <dbReference type="ARBA" id="ARBA00069760"/>
    </source>
</evidence>
<dbReference type="OrthoDB" id="15808at2759"/>
<dbReference type="AlphaFoldDB" id="A0A7M7G2F4"/>
<dbReference type="SUPFAM" id="SSF52374">
    <property type="entry name" value="Nucleotidylyl transferase"/>
    <property type="match status" value="1"/>
</dbReference>
<evidence type="ECO:0000256" key="9">
    <source>
        <dbReference type="ARBA" id="ARBA00030268"/>
    </source>
</evidence>
<dbReference type="FunFam" id="3.40.50.620:FF:000082">
    <property type="entry name" value="MSW1p Mitochondrial tryptophanyl-tRNA synthetase"/>
    <property type="match status" value="1"/>
</dbReference>
<keyword evidence="7 14" id="KW-0648">Protein biosynthesis</keyword>
<dbReference type="FunFam" id="1.10.240.10:FF:000002">
    <property type="entry name" value="Tryptophan--tRNA ligase"/>
    <property type="match status" value="1"/>
</dbReference>
<dbReference type="CDD" id="cd00806">
    <property type="entry name" value="TrpRS_core"/>
    <property type="match status" value="1"/>
</dbReference>
<evidence type="ECO:0000256" key="8">
    <source>
        <dbReference type="ARBA" id="ARBA00023146"/>
    </source>
</evidence>
<keyword evidence="16" id="KW-1185">Reference proteome</keyword>
<name>A0A7M7G2F4_NASVI</name>
<comment type="subcellular location">
    <subcellularLocation>
        <location evidence="1">Mitochondrion matrix</location>
    </subcellularLocation>
</comment>
<evidence type="ECO:0000256" key="6">
    <source>
        <dbReference type="ARBA" id="ARBA00022840"/>
    </source>
</evidence>
<evidence type="ECO:0000256" key="5">
    <source>
        <dbReference type="ARBA" id="ARBA00022741"/>
    </source>
</evidence>
<dbReference type="HAMAP" id="MF_00140_B">
    <property type="entry name" value="Trp_tRNA_synth_B"/>
    <property type="match status" value="1"/>
</dbReference>
<keyword evidence="8 14" id="KW-0030">Aminoacyl-tRNA synthetase</keyword>
<proteinExistence type="inferred from homology"/>
<dbReference type="PROSITE" id="PS00178">
    <property type="entry name" value="AA_TRNA_LIGASE_I"/>
    <property type="match status" value="1"/>
</dbReference>
<dbReference type="GO" id="GO:0005759">
    <property type="term" value="C:mitochondrial matrix"/>
    <property type="evidence" value="ECO:0007669"/>
    <property type="project" value="UniProtKB-SubCell"/>
</dbReference>
<dbReference type="Gene3D" id="1.10.240.10">
    <property type="entry name" value="Tyrosyl-Transfer RNA Synthetase"/>
    <property type="match status" value="1"/>
</dbReference>
<evidence type="ECO:0000256" key="3">
    <source>
        <dbReference type="ARBA" id="ARBA00013161"/>
    </source>
</evidence>
<accession>A0A7M7G2F4</accession>
<dbReference type="NCBIfam" id="TIGR00233">
    <property type="entry name" value="trpS"/>
    <property type="match status" value="1"/>
</dbReference>
<evidence type="ECO:0000256" key="2">
    <source>
        <dbReference type="ARBA" id="ARBA00005594"/>
    </source>
</evidence>
<keyword evidence="6 14" id="KW-0067">ATP-binding</keyword>
<comment type="catalytic activity">
    <reaction evidence="10">
        <text>tRNA(Trp) + L-tryptophan + ATP = L-tryptophyl-tRNA(Trp) + AMP + diphosphate + H(+)</text>
        <dbReference type="Rhea" id="RHEA:24080"/>
        <dbReference type="Rhea" id="RHEA-COMP:9671"/>
        <dbReference type="Rhea" id="RHEA-COMP:9705"/>
        <dbReference type="ChEBI" id="CHEBI:15378"/>
        <dbReference type="ChEBI" id="CHEBI:30616"/>
        <dbReference type="ChEBI" id="CHEBI:33019"/>
        <dbReference type="ChEBI" id="CHEBI:57912"/>
        <dbReference type="ChEBI" id="CHEBI:78442"/>
        <dbReference type="ChEBI" id="CHEBI:78535"/>
        <dbReference type="ChEBI" id="CHEBI:456215"/>
        <dbReference type="EC" id="6.1.1.2"/>
    </reaction>
</comment>
<evidence type="ECO:0000256" key="7">
    <source>
        <dbReference type="ARBA" id="ARBA00022917"/>
    </source>
</evidence>
<dbReference type="EnsemblMetazoa" id="XM_001600062">
    <property type="protein sequence ID" value="XP_001600112"/>
    <property type="gene ID" value="LOC100115373"/>
</dbReference>
<evidence type="ECO:0000256" key="13">
    <source>
        <dbReference type="ARBA" id="ARBA00080951"/>
    </source>
</evidence>
<dbReference type="PANTHER" id="PTHR43766">
    <property type="entry name" value="TRYPTOPHAN--TRNA LIGASE, MITOCHONDRIAL"/>
    <property type="match status" value="1"/>
</dbReference>
<evidence type="ECO:0000256" key="14">
    <source>
        <dbReference type="RuleBase" id="RU363036"/>
    </source>
</evidence>
<dbReference type="GO" id="GO:0070183">
    <property type="term" value="P:mitochondrial tryptophanyl-tRNA aminoacylation"/>
    <property type="evidence" value="ECO:0007669"/>
    <property type="project" value="TreeGrafter"/>
</dbReference>
<dbReference type="InterPro" id="IPR002305">
    <property type="entry name" value="aa-tRNA-synth_Ic"/>
</dbReference>
<dbReference type="Gene3D" id="3.40.50.620">
    <property type="entry name" value="HUPs"/>
    <property type="match status" value="1"/>
</dbReference>
<evidence type="ECO:0000256" key="1">
    <source>
        <dbReference type="ARBA" id="ARBA00004305"/>
    </source>
</evidence>
<dbReference type="InterPro" id="IPR001412">
    <property type="entry name" value="aa-tRNA-synth_I_CS"/>
</dbReference>
<dbReference type="InterPro" id="IPR050203">
    <property type="entry name" value="Trp-tRNA_synthetase"/>
</dbReference>
<dbReference type="Pfam" id="PF00579">
    <property type="entry name" value="tRNA-synt_1b"/>
    <property type="match status" value="1"/>
</dbReference>
<dbReference type="FunCoup" id="A0A7M7G2F4">
    <property type="interactions" value="218"/>
</dbReference>
<dbReference type="PANTHER" id="PTHR43766:SF1">
    <property type="entry name" value="TRYPTOPHAN--TRNA LIGASE, MITOCHONDRIAL"/>
    <property type="match status" value="1"/>
</dbReference>
<dbReference type="OMA" id="GWGQFKP"/>
<dbReference type="SMR" id="A0A7M7G2F4"/>
<comment type="function">
    <text evidence="11">Catalyzes the attachment of tryptophan to tRNA(Trp) in a two-step reaction: tryptophan is first activated by ATP to form Trp-AMP and then transferred to the acceptor end of tRNA(Trp).</text>
</comment>
<keyword evidence="5 14" id="KW-0547">Nucleotide-binding</keyword>
<dbReference type="PRINTS" id="PR01039">
    <property type="entry name" value="TRNASYNTHTRP"/>
</dbReference>
<dbReference type="InterPro" id="IPR014729">
    <property type="entry name" value="Rossmann-like_a/b/a_fold"/>
</dbReference>
<dbReference type="InParanoid" id="A0A7M7G2F4"/>
<gene>
    <name evidence="15" type="primary">100115373</name>
</gene>
<reference evidence="15" key="1">
    <citation type="submission" date="2021-01" db="UniProtKB">
        <authorList>
            <consortium name="EnsemblMetazoa"/>
        </authorList>
    </citation>
    <scope>IDENTIFICATION</scope>
</reference>
<dbReference type="GO" id="GO:0005524">
    <property type="term" value="F:ATP binding"/>
    <property type="evidence" value="ECO:0007669"/>
    <property type="project" value="UniProtKB-KW"/>
</dbReference>
<dbReference type="GO" id="GO:0004830">
    <property type="term" value="F:tryptophan-tRNA ligase activity"/>
    <property type="evidence" value="ECO:0007669"/>
    <property type="project" value="UniProtKB-EC"/>
</dbReference>
<dbReference type="EC" id="6.1.1.2" evidence="3"/>
<protein>
    <recommendedName>
        <fullName evidence="12">Tryptophan--tRNA ligase, mitochondrial</fullName>
        <ecNumber evidence="3">6.1.1.2</ecNumber>
    </recommendedName>
    <alternativeName>
        <fullName evidence="13">(Mt)TrpRS</fullName>
    </alternativeName>
    <alternativeName>
        <fullName evidence="9">Tryptophanyl-tRNA synthetase</fullName>
    </alternativeName>
</protein>
<evidence type="ECO:0000313" key="16">
    <source>
        <dbReference type="Proteomes" id="UP000002358"/>
    </source>
</evidence>
<sequence>MFKKLLISSKLSWNQLKVFPSQSQTLVLKRTYSKKEKQRKSYPRRIFSGIQPTGIVHIGNYFGAIQNWIKLQDDGEDVIWSIVDMHAITLPHDPNELRQNILKLTATLLACGIDPDKSILFQQSTVPMHAELSWIFACLATMPKLAHQPQYKEKSEKLKDIPLGLYIYPILQTADILLYKATHVPVGEDQLQHIQLAEHLAQKFNSTYGETFPMPIAIVNKDTGRIKSLRDPTQKMSKSCSDVKSRIDLTDEPDVLLNKVKKAITDFTSEITYEPEVRPGVANLLNIHSMITGKTPEEICKEAEGLDTGKYKLMLADVIIENLNPIRKRIEQYMNEPQYLKEVLQEGARKAELTAITNWLEVRNKVGYGIGTLSINADQLHLHALR</sequence>
<dbReference type="InterPro" id="IPR002306">
    <property type="entry name" value="Trp-tRNA-ligase"/>
</dbReference>
<dbReference type="InterPro" id="IPR024109">
    <property type="entry name" value="Trp-tRNA-ligase_bac-type"/>
</dbReference>